<dbReference type="InterPro" id="IPR005123">
    <property type="entry name" value="Oxoglu/Fe-dep_dioxygenase_dom"/>
</dbReference>
<evidence type="ECO:0000313" key="5">
    <source>
        <dbReference type="EMBL" id="CAD8514194.1"/>
    </source>
</evidence>
<gene>
    <name evidence="5" type="ORF">MCOM1403_LOCUS1619</name>
</gene>
<dbReference type="Gene3D" id="2.60.120.590">
    <property type="entry name" value="Alpha-ketoglutarate-dependent dioxygenase AlkB-like"/>
    <property type="match status" value="1"/>
</dbReference>
<evidence type="ECO:0000256" key="1">
    <source>
        <dbReference type="ARBA" id="ARBA00007879"/>
    </source>
</evidence>
<dbReference type="PANTHER" id="PTHR42256">
    <property type="entry name" value="OXOGLUTARATE/IRON-DEPENDENT DIOXYGENASE"/>
    <property type="match status" value="1"/>
</dbReference>
<protein>
    <recommendedName>
        <fullName evidence="4">Fe2OG dioxygenase domain-containing protein</fullName>
    </recommendedName>
</protein>
<dbReference type="EMBL" id="HBEQ01002052">
    <property type="protein sequence ID" value="CAD8514194.1"/>
    <property type="molecule type" value="Transcribed_RNA"/>
</dbReference>
<dbReference type="InterPro" id="IPR057634">
    <property type="entry name" value="PAH_ZNF598/HEL2"/>
</dbReference>
<comment type="similarity">
    <text evidence="2">Belongs to the iron/ascorbate-dependent oxidoreductase family.</text>
</comment>
<evidence type="ECO:0000256" key="3">
    <source>
        <dbReference type="SAM" id="MobiDB-lite"/>
    </source>
</evidence>
<evidence type="ECO:0000256" key="2">
    <source>
        <dbReference type="RuleBase" id="RU003682"/>
    </source>
</evidence>
<feature type="region of interest" description="Disordered" evidence="3">
    <location>
        <begin position="1"/>
        <end position="27"/>
    </location>
</feature>
<accession>A0A7S0NHI7</accession>
<proteinExistence type="inferred from homology"/>
<dbReference type="SUPFAM" id="SSF51197">
    <property type="entry name" value="Clavaminate synthase-like"/>
    <property type="match status" value="1"/>
</dbReference>
<dbReference type="InterPro" id="IPR037151">
    <property type="entry name" value="AlkB-like_sf"/>
</dbReference>
<keyword evidence="2" id="KW-0408">Iron</keyword>
<keyword evidence="2" id="KW-0479">Metal-binding</keyword>
<feature type="region of interest" description="Disordered" evidence="3">
    <location>
        <begin position="233"/>
        <end position="296"/>
    </location>
</feature>
<feature type="region of interest" description="Disordered" evidence="3">
    <location>
        <begin position="311"/>
        <end position="331"/>
    </location>
</feature>
<dbReference type="Pfam" id="PF23202">
    <property type="entry name" value="PAH_ZNF598"/>
    <property type="match status" value="1"/>
</dbReference>
<dbReference type="GO" id="GO:0046872">
    <property type="term" value="F:metal ion binding"/>
    <property type="evidence" value="ECO:0007669"/>
    <property type="project" value="UniProtKB-KW"/>
</dbReference>
<evidence type="ECO:0000259" key="4">
    <source>
        <dbReference type="PROSITE" id="PS51471"/>
    </source>
</evidence>
<keyword evidence="2" id="KW-0560">Oxidoreductase</keyword>
<comment type="similarity">
    <text evidence="1">Belongs to the alkB family.</text>
</comment>
<organism evidence="5">
    <name type="scientific">Micromonas pusilla</name>
    <name type="common">Picoplanktonic green alga</name>
    <name type="synonym">Chromulina pusilla</name>
    <dbReference type="NCBI Taxonomy" id="38833"/>
    <lineage>
        <taxon>Eukaryota</taxon>
        <taxon>Viridiplantae</taxon>
        <taxon>Chlorophyta</taxon>
        <taxon>Mamiellophyceae</taxon>
        <taxon>Mamiellales</taxon>
        <taxon>Mamiellaceae</taxon>
        <taxon>Micromonas</taxon>
    </lineage>
</organism>
<dbReference type="PANTHER" id="PTHR42256:SF1">
    <property type="entry name" value="FE2OG DIOXYGENASE DOMAIN-CONTAINING PROTEIN"/>
    <property type="match status" value="1"/>
</dbReference>
<name>A0A7S0NHI7_MICPS</name>
<dbReference type="PROSITE" id="PS51471">
    <property type="entry name" value="FE2OG_OXY"/>
    <property type="match status" value="1"/>
</dbReference>
<dbReference type="GO" id="GO:0016491">
    <property type="term" value="F:oxidoreductase activity"/>
    <property type="evidence" value="ECO:0007669"/>
    <property type="project" value="UniProtKB-KW"/>
</dbReference>
<dbReference type="AlphaFoldDB" id="A0A7S0NHI7"/>
<feature type="compositionally biased region" description="Low complexity" evidence="3">
    <location>
        <begin position="271"/>
        <end position="284"/>
    </location>
</feature>
<feature type="compositionally biased region" description="Gly residues" evidence="3">
    <location>
        <begin position="320"/>
        <end position="331"/>
    </location>
</feature>
<reference evidence="5" key="1">
    <citation type="submission" date="2021-01" db="EMBL/GenBank/DDBJ databases">
        <authorList>
            <person name="Corre E."/>
            <person name="Pelletier E."/>
            <person name="Niang G."/>
            <person name="Scheremetjew M."/>
            <person name="Finn R."/>
            <person name="Kale V."/>
            <person name="Holt S."/>
            <person name="Cochrane G."/>
            <person name="Meng A."/>
            <person name="Brown T."/>
            <person name="Cohen L."/>
        </authorList>
    </citation>
    <scope>NUCLEOTIDE SEQUENCE</scope>
    <source>
        <strain evidence="5">CCMP1723</strain>
    </source>
</reference>
<sequence>MGWSQNTDGGASFTFVKKEDRDGGDASNMASKFASKAMRGEISMADGQLAADFESVLKGEAIYLPEFHCGKNDFALLAGLAKDMETHELASEGGGMVNWSKHLKHENPEFSQTFARIVDAMSEYFDVDVYATRLNFYRDGTDWKPFHHDSHAYGGREKREDFTMGASFGGERELTFLHEPSGSQFSFPQRNGDVFAFTTEVNKRFKHGVPKLTRGIGGPRFSIIAWGRRRALTSRNGGGGEEGSRDVRAPTPREAGLSGLANGYPGGGRRASSSAAAASSFSSHAGDEKVNEPVMGSGECSELIRRYVREEEGRERARRGSGGGRGSGGRVAGYRSAAILNPNPNPNPPPRAPVTPTVMKTRETRGSAPGAAALRSELGEERYSQLKEFARCFQRGEVDADSFYEHAKYLCDGDAGKVMALASHLPDEARRAELLAAHAERLAM</sequence>
<feature type="domain" description="Fe2OG dioxygenase" evidence="4">
    <location>
        <begin position="128"/>
        <end position="229"/>
    </location>
</feature>